<name>A0ABQ7GA82_DUNSA</name>
<keyword evidence="1" id="KW-1133">Transmembrane helix</keyword>
<accession>A0ABQ7GA82</accession>
<keyword evidence="1" id="KW-0472">Membrane</keyword>
<dbReference type="EMBL" id="MU069942">
    <property type="protein sequence ID" value="KAF5831519.1"/>
    <property type="molecule type" value="Genomic_DNA"/>
</dbReference>
<dbReference type="Proteomes" id="UP000815325">
    <property type="component" value="Unassembled WGS sequence"/>
</dbReference>
<reference evidence="2" key="1">
    <citation type="submission" date="2017-08" db="EMBL/GenBank/DDBJ databases">
        <authorList>
            <person name="Polle J.E."/>
            <person name="Barry K."/>
            <person name="Cushman J."/>
            <person name="Schmutz J."/>
            <person name="Tran D."/>
            <person name="Hathwaick L.T."/>
            <person name="Yim W.C."/>
            <person name="Jenkins J."/>
            <person name="Mckie-Krisberg Z.M."/>
            <person name="Prochnik S."/>
            <person name="Lindquist E."/>
            <person name="Dockter R.B."/>
            <person name="Adam C."/>
            <person name="Molina H."/>
            <person name="Bunkerborg J."/>
            <person name="Jin E."/>
            <person name="Buchheim M."/>
            <person name="Magnuson J."/>
        </authorList>
    </citation>
    <scope>NUCLEOTIDE SEQUENCE</scope>
    <source>
        <strain evidence="2">CCAP 19/18</strain>
    </source>
</reference>
<proteinExistence type="predicted"/>
<organism evidence="2 3">
    <name type="scientific">Dunaliella salina</name>
    <name type="common">Green alga</name>
    <name type="synonym">Protococcus salinus</name>
    <dbReference type="NCBI Taxonomy" id="3046"/>
    <lineage>
        <taxon>Eukaryota</taxon>
        <taxon>Viridiplantae</taxon>
        <taxon>Chlorophyta</taxon>
        <taxon>core chlorophytes</taxon>
        <taxon>Chlorophyceae</taxon>
        <taxon>CS clade</taxon>
        <taxon>Chlamydomonadales</taxon>
        <taxon>Dunaliellaceae</taxon>
        <taxon>Dunaliella</taxon>
    </lineage>
</organism>
<evidence type="ECO:0008006" key="4">
    <source>
        <dbReference type="Google" id="ProtNLM"/>
    </source>
</evidence>
<keyword evidence="3" id="KW-1185">Reference proteome</keyword>
<comment type="caution">
    <text evidence="2">The sequence shown here is derived from an EMBL/GenBank/DDBJ whole genome shotgun (WGS) entry which is preliminary data.</text>
</comment>
<evidence type="ECO:0000313" key="3">
    <source>
        <dbReference type="Proteomes" id="UP000815325"/>
    </source>
</evidence>
<protein>
    <recommendedName>
        <fullName evidence="4">Secreted peptide</fullName>
    </recommendedName>
</protein>
<gene>
    <name evidence="2" type="ORF">DUNSADRAFT_13023</name>
</gene>
<evidence type="ECO:0000313" key="2">
    <source>
        <dbReference type="EMBL" id="KAF5831519.1"/>
    </source>
</evidence>
<evidence type="ECO:0000256" key="1">
    <source>
        <dbReference type="SAM" id="Phobius"/>
    </source>
</evidence>
<sequence length="71" mass="8109">MFCCSILLFCVAYFRTLDHAFSNFNLGNSACCMRLFAFLTPCMLQYSHAFGSMYSHFLLAVFSTLSILVRN</sequence>
<feature type="transmembrane region" description="Helical" evidence="1">
    <location>
        <begin position="44"/>
        <end position="69"/>
    </location>
</feature>
<keyword evidence="1" id="KW-0812">Transmembrane</keyword>